<reference evidence="1 2" key="1">
    <citation type="submission" date="2024-10" db="EMBL/GenBank/DDBJ databases">
        <title>The Natural Products Discovery Center: Release of the First 8490 Sequenced Strains for Exploring Actinobacteria Biosynthetic Diversity.</title>
        <authorList>
            <person name="Kalkreuter E."/>
            <person name="Kautsar S.A."/>
            <person name="Yang D."/>
            <person name="Bader C.D."/>
            <person name="Teijaro C.N."/>
            <person name="Fluegel L."/>
            <person name="Davis C.M."/>
            <person name="Simpson J.R."/>
            <person name="Lauterbach L."/>
            <person name="Steele A.D."/>
            <person name="Gui C."/>
            <person name="Meng S."/>
            <person name="Li G."/>
            <person name="Viehrig K."/>
            <person name="Ye F."/>
            <person name="Su P."/>
            <person name="Kiefer A.F."/>
            <person name="Nichols A."/>
            <person name="Cepeda A.J."/>
            <person name="Yan W."/>
            <person name="Fan B."/>
            <person name="Jiang Y."/>
            <person name="Adhikari A."/>
            <person name="Zheng C.-J."/>
            <person name="Schuster L."/>
            <person name="Cowan T.M."/>
            <person name="Smanski M.J."/>
            <person name="Chevrette M.G."/>
            <person name="De Carvalho L.P.S."/>
            <person name="Shen B."/>
        </authorList>
    </citation>
    <scope>NUCLEOTIDE SEQUENCE [LARGE SCALE GENOMIC DNA]</scope>
    <source>
        <strain evidence="1 2">NPDC053399</strain>
    </source>
</reference>
<accession>A0ABW8C102</accession>
<keyword evidence="2" id="KW-1185">Reference proteome</keyword>
<name>A0ABW8C102_9ACTN</name>
<sequence length="190" mass="21071">MELDRLLPVHDFRSCFTRRIAADPATVWRALLDVTAEELPVSRRLMLLRTTGRNRLKGPFLDTFPTPTLSTVEGAELVKGMVAKFWRLRPPSAPIEPGDADAFARFAEPGWAKAAMSLRVVPDGDATVVFFETRVQATDARSRRIFRPYWLFIRLGGAAFIRVEVLRAVARRAERAAATTDATDADGASG</sequence>
<protein>
    <recommendedName>
        <fullName evidence="3">DUF2867 domain-containing protein</fullName>
    </recommendedName>
</protein>
<evidence type="ECO:0008006" key="3">
    <source>
        <dbReference type="Google" id="ProtNLM"/>
    </source>
</evidence>
<comment type="caution">
    <text evidence="1">The sequence shown here is derived from an EMBL/GenBank/DDBJ whole genome shotgun (WGS) entry which is preliminary data.</text>
</comment>
<dbReference type="EMBL" id="JBITYG010000002">
    <property type="protein sequence ID" value="MFI9100102.1"/>
    <property type="molecule type" value="Genomic_DNA"/>
</dbReference>
<evidence type="ECO:0000313" key="1">
    <source>
        <dbReference type="EMBL" id="MFI9100102.1"/>
    </source>
</evidence>
<dbReference type="Proteomes" id="UP001614394">
    <property type="component" value="Unassembled WGS sequence"/>
</dbReference>
<proteinExistence type="predicted"/>
<evidence type="ECO:0000313" key="2">
    <source>
        <dbReference type="Proteomes" id="UP001614394"/>
    </source>
</evidence>
<gene>
    <name evidence="1" type="ORF">ACIGXA_06230</name>
</gene>
<dbReference type="RefSeq" id="WP_399644976.1">
    <property type="nucleotide sequence ID" value="NZ_JBITYG010000002.1"/>
</dbReference>
<organism evidence="1 2">
    <name type="scientific">Streptomyces fildesensis</name>
    <dbReference type="NCBI Taxonomy" id="375757"/>
    <lineage>
        <taxon>Bacteria</taxon>
        <taxon>Bacillati</taxon>
        <taxon>Actinomycetota</taxon>
        <taxon>Actinomycetes</taxon>
        <taxon>Kitasatosporales</taxon>
        <taxon>Streptomycetaceae</taxon>
        <taxon>Streptomyces</taxon>
    </lineage>
</organism>